<dbReference type="EMBL" id="ARZY01000010">
    <property type="protein sequence ID" value="EWH10623.1"/>
    <property type="molecule type" value="Genomic_DNA"/>
</dbReference>
<dbReference type="eggNOG" id="COG0304">
    <property type="taxonomic scope" value="Bacteria"/>
</dbReference>
<keyword evidence="3" id="KW-1185">Reference proteome</keyword>
<evidence type="ECO:0000259" key="1">
    <source>
        <dbReference type="Pfam" id="PF13723"/>
    </source>
</evidence>
<dbReference type="SUPFAM" id="SSF53901">
    <property type="entry name" value="Thiolase-like"/>
    <property type="match status" value="1"/>
</dbReference>
<dbReference type="InterPro" id="IPR014030">
    <property type="entry name" value="Ketoacyl_synth_N"/>
</dbReference>
<feature type="domain" description="Beta-ketoacyl synthase-like N-terminal" evidence="1">
    <location>
        <begin position="26"/>
        <end position="238"/>
    </location>
</feature>
<evidence type="ECO:0000313" key="3">
    <source>
        <dbReference type="Proteomes" id="UP000019276"/>
    </source>
</evidence>
<organism evidence="2 3">
    <name type="scientific">Catenovulum agarivorans DS-2</name>
    <dbReference type="NCBI Taxonomy" id="1328313"/>
    <lineage>
        <taxon>Bacteria</taxon>
        <taxon>Pseudomonadati</taxon>
        <taxon>Pseudomonadota</taxon>
        <taxon>Gammaproteobacteria</taxon>
        <taxon>Alteromonadales</taxon>
        <taxon>Alteromonadaceae</taxon>
        <taxon>Catenovulum</taxon>
    </lineage>
</organism>
<dbReference type="Pfam" id="PF13723">
    <property type="entry name" value="Ketoacyl-synt_2"/>
    <property type="match status" value="1"/>
</dbReference>
<dbReference type="GO" id="GO:0016746">
    <property type="term" value="F:acyltransferase activity"/>
    <property type="evidence" value="ECO:0007669"/>
    <property type="project" value="InterPro"/>
</dbReference>
<reference evidence="2 3" key="1">
    <citation type="journal article" date="2014" name="Genome Announc.">
        <title>Draft Genome Sequence of the Agar-Degrading Bacterium Catenovulum sp. Strain DS-2, Isolated from Intestines of Haliotis diversicolor.</title>
        <authorList>
            <person name="Shan D."/>
            <person name="Li X."/>
            <person name="Gu Z."/>
            <person name="Wei G."/>
            <person name="Gao Z."/>
            <person name="Shao Z."/>
        </authorList>
    </citation>
    <scope>NUCLEOTIDE SEQUENCE [LARGE SCALE GENOMIC DNA]</scope>
    <source>
        <strain evidence="2 3">DS-2</strain>
    </source>
</reference>
<dbReference type="PATRIC" id="fig|1328313.3.peg.1494"/>
<dbReference type="OrthoDB" id="9798676at2"/>
<accession>W7QS03</accession>
<sequence length="245" mass="26985">MSLAFNIEQCSAWLPGIDTQQDLVDWANNKKRIDPANAVMPALKQVPAMQRRRLSPFAKITLATTLDVCADLPSEHIDTVFSSRHGDLKRTALLIEDVAQQETLSPTQFGLSVHNAVAGLYSIFTKNKAPMSAVAAGEQSFMTGLLDAVSKLQANHLQRILYVYSDYDIPEYYRPYVNSQECACSIALLLSADTGTQCQLSPMSEPCDAEGYQPLDFLQKFYSGQPSCQLQSGGLGWQLTIGKKQ</sequence>
<gene>
    <name evidence="2" type="ORF">DS2_07318</name>
</gene>
<dbReference type="STRING" id="1328313.DS2_07318"/>
<protein>
    <recommendedName>
        <fullName evidence="1">Beta-ketoacyl synthase-like N-terminal domain-containing protein</fullName>
    </recommendedName>
</protein>
<proteinExistence type="predicted"/>
<dbReference type="InterPro" id="IPR016039">
    <property type="entry name" value="Thiolase-like"/>
</dbReference>
<evidence type="ECO:0000313" key="2">
    <source>
        <dbReference type="EMBL" id="EWH10623.1"/>
    </source>
</evidence>
<name>W7QS03_9ALTE</name>
<dbReference type="Proteomes" id="UP000019276">
    <property type="component" value="Unassembled WGS sequence"/>
</dbReference>
<dbReference type="AlphaFoldDB" id="W7QS03"/>
<comment type="caution">
    <text evidence="2">The sequence shown here is derived from an EMBL/GenBank/DDBJ whole genome shotgun (WGS) entry which is preliminary data.</text>
</comment>
<dbReference type="RefSeq" id="WP_051479709.1">
    <property type="nucleotide sequence ID" value="NZ_ARZY01000010.1"/>
</dbReference>